<sequence length="60" mass="7207">MIVRSRSSLFASNPRTFLHQHQHETKILVERARCAPRRCRDCLEFFKPRIGYISGRFCRK</sequence>
<organism evidence="1 2">
    <name type="scientific">Rhodopirellula baltica (strain DSM 10527 / NCIMB 13988 / SH1)</name>
    <dbReference type="NCBI Taxonomy" id="243090"/>
    <lineage>
        <taxon>Bacteria</taxon>
        <taxon>Pseudomonadati</taxon>
        <taxon>Planctomycetota</taxon>
        <taxon>Planctomycetia</taxon>
        <taxon>Pirellulales</taxon>
        <taxon>Pirellulaceae</taxon>
        <taxon>Rhodopirellula</taxon>
    </lineage>
</organism>
<dbReference type="EMBL" id="BX294153">
    <property type="protein sequence ID" value="CAD79005.1"/>
    <property type="molecule type" value="Genomic_DNA"/>
</dbReference>
<proteinExistence type="predicted"/>
<gene>
    <name evidence="1" type="ordered locus">RB11236</name>
</gene>
<protein>
    <submittedName>
        <fullName evidence="1">Uncharacterized protein</fullName>
    </submittedName>
</protein>
<accession>Q7UEN0</accession>
<dbReference type="KEGG" id="rba:RB11236"/>
<dbReference type="HOGENOM" id="CLU_2938697_0_0_0"/>
<dbReference type="InParanoid" id="Q7UEN0"/>
<reference evidence="1 2" key="1">
    <citation type="journal article" date="2003" name="Proc. Natl. Acad. Sci. U.S.A.">
        <title>Complete genome sequence of the marine planctomycete Pirellula sp. strain 1.</title>
        <authorList>
            <person name="Gloeckner F.O."/>
            <person name="Kube M."/>
            <person name="Bauer M."/>
            <person name="Teeling H."/>
            <person name="Lombardot T."/>
            <person name="Ludwig W."/>
            <person name="Gade D."/>
            <person name="Beck A."/>
            <person name="Borzym K."/>
            <person name="Heitmann K."/>
            <person name="Rabus R."/>
            <person name="Schlesner H."/>
            <person name="Amann R."/>
            <person name="Reinhardt R."/>
        </authorList>
    </citation>
    <scope>NUCLEOTIDE SEQUENCE [LARGE SCALE GENOMIC DNA]</scope>
    <source>
        <strain evidence="2">DSM 10527 / NCIMB 13988 / SH1</strain>
    </source>
</reference>
<dbReference type="AlphaFoldDB" id="Q7UEN0"/>
<evidence type="ECO:0000313" key="2">
    <source>
        <dbReference type="Proteomes" id="UP000001025"/>
    </source>
</evidence>
<name>Q7UEN0_RHOBA</name>
<dbReference type="EnsemblBacteria" id="CAD79005">
    <property type="protein sequence ID" value="CAD79005"/>
    <property type="gene ID" value="RB11236"/>
</dbReference>
<keyword evidence="2" id="KW-1185">Reference proteome</keyword>
<dbReference type="Proteomes" id="UP000001025">
    <property type="component" value="Chromosome"/>
</dbReference>
<evidence type="ECO:0000313" key="1">
    <source>
        <dbReference type="EMBL" id="CAD79005.1"/>
    </source>
</evidence>
<dbReference type="STRING" id="243090.RB11236"/>